<gene>
    <name evidence="1" type="ORF">MQH31_05550</name>
</gene>
<dbReference type="EMBL" id="JALGAR010000001">
    <property type="protein sequence ID" value="MCI4657276.1"/>
    <property type="molecule type" value="Genomic_DNA"/>
</dbReference>
<proteinExistence type="predicted"/>
<protein>
    <submittedName>
        <fullName evidence="1">YceD family protein</fullName>
    </submittedName>
</protein>
<dbReference type="InterPro" id="IPR003772">
    <property type="entry name" value="YceD"/>
</dbReference>
<dbReference type="AlphaFoldDB" id="A0AA41UJR8"/>
<evidence type="ECO:0000313" key="1">
    <source>
        <dbReference type="EMBL" id="MCI4657276.1"/>
    </source>
</evidence>
<comment type="caution">
    <text evidence="1">The sequence shown here is derived from an EMBL/GenBank/DDBJ whole genome shotgun (WGS) entry which is preliminary data.</text>
</comment>
<keyword evidence="2" id="KW-1185">Reference proteome</keyword>
<name>A0AA41UJR8_9MICO</name>
<evidence type="ECO:0000313" key="2">
    <source>
        <dbReference type="Proteomes" id="UP001165341"/>
    </source>
</evidence>
<organism evidence="1 2">
    <name type="scientific">Cryobacterium zhongshanensis</name>
    <dbReference type="NCBI Taxonomy" id="2928153"/>
    <lineage>
        <taxon>Bacteria</taxon>
        <taxon>Bacillati</taxon>
        <taxon>Actinomycetota</taxon>
        <taxon>Actinomycetes</taxon>
        <taxon>Micrococcales</taxon>
        <taxon>Microbacteriaceae</taxon>
        <taxon>Cryobacterium</taxon>
    </lineage>
</organism>
<dbReference type="RefSeq" id="WP_243011236.1">
    <property type="nucleotide sequence ID" value="NZ_JALGAR010000001.1"/>
</dbReference>
<dbReference type="Proteomes" id="UP001165341">
    <property type="component" value="Unassembled WGS sequence"/>
</dbReference>
<dbReference type="Pfam" id="PF02620">
    <property type="entry name" value="YceD"/>
    <property type="match status" value="1"/>
</dbReference>
<accession>A0AA41UJR8</accession>
<reference evidence="1" key="1">
    <citation type="submission" date="2022-03" db="EMBL/GenBank/DDBJ databases">
        <title>Cryobacterium sp. nov. strain ZS14-85, isolated from Antarctic soil.</title>
        <authorList>
            <person name="Li J."/>
            <person name="Niu G."/>
        </authorList>
    </citation>
    <scope>NUCLEOTIDE SEQUENCE</scope>
    <source>
        <strain evidence="1">ZS14-85</strain>
    </source>
</reference>
<sequence length="191" mass="21401">MTKFQKTPYKVDVRDLINRPGTMRERHIDLIVPDDLGEGLVAVKAGSTLDVNIRLETLHESLLVSAQISGIASGECGRCLIDIDLPVRVEFHEVFAYSLDEAYECAVVEDHVDLEPLIRDAVVLSLPFQPVCRQDCPGLDPETGQRLAVSPEFEPEVMRDPRWAALVNFQASESIGTDEDIRAETDRREEK</sequence>